<dbReference type="PANTHER" id="PTHR37299">
    <property type="entry name" value="TRANSCRIPTIONAL REGULATOR-RELATED"/>
    <property type="match status" value="1"/>
</dbReference>
<dbReference type="SMART" id="SM00850">
    <property type="entry name" value="LytTR"/>
    <property type="match status" value="1"/>
</dbReference>
<gene>
    <name evidence="3" type="ORF">HB897_03540</name>
    <name evidence="2" type="ORF">UQ68_09700</name>
</gene>
<dbReference type="Proteomes" id="UP000523362">
    <property type="component" value="Unassembled WGS sequence"/>
</dbReference>
<dbReference type="AlphaFoldDB" id="A0A7X0X185"/>
<dbReference type="Gene3D" id="2.40.50.1020">
    <property type="entry name" value="LytTr DNA-binding domain"/>
    <property type="match status" value="1"/>
</dbReference>
<keyword evidence="4" id="KW-1185">Reference proteome</keyword>
<protein>
    <submittedName>
        <fullName evidence="2">LytR family transcriptional regulator</fullName>
    </submittedName>
    <submittedName>
        <fullName evidence="3">LytTR family transcriptional regulator</fullName>
    </submittedName>
</protein>
<dbReference type="EMBL" id="JYOM01000014">
    <property type="protein sequence ID" value="KKD45530.1"/>
    <property type="molecule type" value="Genomic_DNA"/>
</dbReference>
<feature type="domain" description="HTH LytTR-type" evidence="1">
    <location>
        <begin position="42"/>
        <end position="146"/>
    </location>
</feature>
<dbReference type="Pfam" id="PF04397">
    <property type="entry name" value="LytTR"/>
    <property type="match status" value="1"/>
</dbReference>
<reference evidence="3 5" key="2">
    <citation type="submission" date="2020-03" db="EMBL/GenBank/DDBJ databases">
        <title>Soil Listeria distribution.</title>
        <authorList>
            <person name="Liao J."/>
            <person name="Wiedmann M."/>
        </authorList>
    </citation>
    <scope>NUCLEOTIDE SEQUENCE [LARGE SCALE GENOMIC DNA]</scope>
    <source>
        <strain evidence="3 5">FSL L7-1560</strain>
    </source>
</reference>
<sequence length="151" mass="17740">MKFRLKQDSDMATGEVEIHCHPSDMAELSNTISNLEDKQAKISVKKAAETYLLEQTQILYFEAVENKIFVYTEKEVYETHWKLYELEERFKESTFFRCSKSMILNIEWIEKVSSGFNGRFEAKLLNGEKVIISRQYAKVLKQKLQIGGREK</sequence>
<dbReference type="PROSITE" id="PS50930">
    <property type="entry name" value="HTH_LYTTR"/>
    <property type="match status" value="1"/>
</dbReference>
<dbReference type="InterPro" id="IPR007492">
    <property type="entry name" value="LytTR_DNA-bd_dom"/>
</dbReference>
<organism evidence="3 5">
    <name type="scientific">Listeria seeligeri</name>
    <dbReference type="NCBI Taxonomy" id="1640"/>
    <lineage>
        <taxon>Bacteria</taxon>
        <taxon>Bacillati</taxon>
        <taxon>Bacillota</taxon>
        <taxon>Bacilli</taxon>
        <taxon>Bacillales</taxon>
        <taxon>Listeriaceae</taxon>
        <taxon>Listeria</taxon>
    </lineage>
</organism>
<reference evidence="2 4" key="1">
    <citation type="submission" date="2015-02" db="EMBL/GenBank/DDBJ databases">
        <title>Sequencing of Listeria spp. dairy environmental strains.</title>
        <authorList>
            <person name="Muhterem-Uyar M."/>
            <person name="Wagner M."/>
            <person name="Schmitz-Esser S."/>
            <person name="Stessl B."/>
        </authorList>
    </citation>
    <scope>NUCLEOTIDE SEQUENCE [LARGE SCALE GENOMIC DNA]</scope>
    <source>
        <strain evidence="2 4">7KSM</strain>
    </source>
</reference>
<dbReference type="EMBL" id="JAARRG010000001">
    <property type="protein sequence ID" value="MBC1485306.1"/>
    <property type="molecule type" value="Genomic_DNA"/>
</dbReference>
<dbReference type="Proteomes" id="UP000033536">
    <property type="component" value="Unassembled WGS sequence"/>
</dbReference>
<accession>A0A7X0X185</accession>
<proteinExistence type="predicted"/>
<dbReference type="InterPro" id="IPR046947">
    <property type="entry name" value="LytR-like"/>
</dbReference>
<name>A0A7X0X185_LISSE</name>
<dbReference type="RefSeq" id="WP_003751838.1">
    <property type="nucleotide sequence ID" value="NZ_CP124262.1"/>
</dbReference>
<evidence type="ECO:0000259" key="1">
    <source>
        <dbReference type="PROSITE" id="PS50930"/>
    </source>
</evidence>
<dbReference type="GO" id="GO:0003677">
    <property type="term" value="F:DNA binding"/>
    <property type="evidence" value="ECO:0007669"/>
    <property type="project" value="InterPro"/>
</dbReference>
<evidence type="ECO:0000313" key="3">
    <source>
        <dbReference type="EMBL" id="MBC1485306.1"/>
    </source>
</evidence>
<dbReference type="PANTHER" id="PTHR37299:SF4">
    <property type="entry name" value="TRANSCRIPTIONAL REGULATOR"/>
    <property type="match status" value="1"/>
</dbReference>
<evidence type="ECO:0000313" key="4">
    <source>
        <dbReference type="Proteomes" id="UP000033536"/>
    </source>
</evidence>
<evidence type="ECO:0000313" key="5">
    <source>
        <dbReference type="Proteomes" id="UP000523362"/>
    </source>
</evidence>
<dbReference type="GO" id="GO:0000156">
    <property type="term" value="F:phosphorelay response regulator activity"/>
    <property type="evidence" value="ECO:0007669"/>
    <property type="project" value="InterPro"/>
</dbReference>
<comment type="caution">
    <text evidence="3">The sequence shown here is derived from an EMBL/GenBank/DDBJ whole genome shotgun (WGS) entry which is preliminary data.</text>
</comment>
<evidence type="ECO:0000313" key="2">
    <source>
        <dbReference type="EMBL" id="KKD45530.1"/>
    </source>
</evidence>